<feature type="compositionally biased region" description="Basic and acidic residues" evidence="1">
    <location>
        <begin position="187"/>
        <end position="199"/>
    </location>
</feature>
<reference evidence="2" key="1">
    <citation type="submission" date="2006-10" db="EMBL/GenBank/DDBJ databases">
        <authorList>
            <person name="Amadeo P."/>
            <person name="Zhao Q."/>
            <person name="Wortman J."/>
            <person name="Fraser-Liggett C."/>
            <person name="Carlton J."/>
        </authorList>
    </citation>
    <scope>NUCLEOTIDE SEQUENCE</scope>
    <source>
        <strain evidence="2">G3</strain>
    </source>
</reference>
<proteinExistence type="predicted"/>
<evidence type="ECO:0000313" key="2">
    <source>
        <dbReference type="EMBL" id="EAX95963.1"/>
    </source>
</evidence>
<dbReference type="RefSeq" id="XP_001308893.1">
    <property type="nucleotide sequence ID" value="XM_001308892.1"/>
</dbReference>
<feature type="compositionally biased region" description="Polar residues" evidence="1">
    <location>
        <begin position="97"/>
        <end position="114"/>
    </location>
</feature>
<feature type="region of interest" description="Disordered" evidence="1">
    <location>
        <begin position="23"/>
        <end position="279"/>
    </location>
</feature>
<feature type="compositionally biased region" description="Low complexity" evidence="1">
    <location>
        <begin position="201"/>
        <end position="217"/>
    </location>
</feature>
<protein>
    <submittedName>
        <fullName evidence="2">Uncharacterized protein</fullName>
    </submittedName>
</protein>
<sequence length="463" mass="53732">MSTLDTEIEDLRQRITALNLLLGELPSKKNKKPIEFKKYDSPKLQKAYELKQPVKERSIPSEKLTPSNNPKPKPKIENYSPLNSQLTQNGRERPTPKSGTTEVGLSFSNSSLYSPFQRKENNVNPTVNSNKQNNRESIQLDSDSDDMIYLIKSPNLKTSSKIQEPKQTKRSLSKQWYDSDSGDEIDIDKIRKKVEERRNQKQTTNTPNQKQNTQPQKAEPKKEEPKKQVPVLQPLRTEEDIEKEFHSLFPKSPTSKSRDLHIDDNIDQESDDFDPIYYENPEKNDYDFIHSESDVKYSLFINQSSQSLITISDEEENQELPRCPTQESDDEFVTTVLNKIHDLAHHALEEEEEEEEIKFLEQPPKEIDQIDDNELSGEEKMKSDQIKSDENEKIVLDSEEDVKQPMDSQEDDVKQNLMKINDQINDLLEEEDDFDEELGLNDVITIKSKKEEHKLDLSAELLL</sequence>
<reference evidence="2" key="2">
    <citation type="journal article" date="2007" name="Science">
        <title>Draft genome sequence of the sexually transmitted pathogen Trichomonas vaginalis.</title>
        <authorList>
            <person name="Carlton J.M."/>
            <person name="Hirt R.P."/>
            <person name="Silva J.C."/>
            <person name="Delcher A.L."/>
            <person name="Schatz M."/>
            <person name="Zhao Q."/>
            <person name="Wortman J.R."/>
            <person name="Bidwell S.L."/>
            <person name="Alsmark U.C.M."/>
            <person name="Besteiro S."/>
            <person name="Sicheritz-Ponten T."/>
            <person name="Noel C.J."/>
            <person name="Dacks J.B."/>
            <person name="Foster P.G."/>
            <person name="Simillion C."/>
            <person name="Van de Peer Y."/>
            <person name="Miranda-Saavedra D."/>
            <person name="Barton G.J."/>
            <person name="Westrop G.D."/>
            <person name="Mueller S."/>
            <person name="Dessi D."/>
            <person name="Fiori P.L."/>
            <person name="Ren Q."/>
            <person name="Paulsen I."/>
            <person name="Zhang H."/>
            <person name="Bastida-Corcuera F.D."/>
            <person name="Simoes-Barbosa A."/>
            <person name="Brown M.T."/>
            <person name="Hayes R.D."/>
            <person name="Mukherjee M."/>
            <person name="Okumura C.Y."/>
            <person name="Schneider R."/>
            <person name="Smith A.J."/>
            <person name="Vanacova S."/>
            <person name="Villalvazo M."/>
            <person name="Haas B.J."/>
            <person name="Pertea M."/>
            <person name="Feldblyum T.V."/>
            <person name="Utterback T.R."/>
            <person name="Shu C.L."/>
            <person name="Osoegawa K."/>
            <person name="de Jong P.J."/>
            <person name="Hrdy I."/>
            <person name="Horvathova L."/>
            <person name="Zubacova Z."/>
            <person name="Dolezal P."/>
            <person name="Malik S.B."/>
            <person name="Logsdon J.M. Jr."/>
            <person name="Henze K."/>
            <person name="Gupta A."/>
            <person name="Wang C.C."/>
            <person name="Dunne R.L."/>
            <person name="Upcroft J.A."/>
            <person name="Upcroft P."/>
            <person name="White O."/>
            <person name="Salzberg S.L."/>
            <person name="Tang P."/>
            <person name="Chiu C.-H."/>
            <person name="Lee Y.-S."/>
            <person name="Embley T.M."/>
            <person name="Coombs G.H."/>
            <person name="Mottram J.C."/>
            <person name="Tachezy J."/>
            <person name="Fraser-Liggett C.M."/>
            <person name="Johnson P.J."/>
        </authorList>
    </citation>
    <scope>NUCLEOTIDE SEQUENCE [LARGE SCALE GENOMIC DNA]</scope>
    <source>
        <strain evidence="2">G3</strain>
    </source>
</reference>
<evidence type="ECO:0000313" key="3">
    <source>
        <dbReference type="Proteomes" id="UP000001542"/>
    </source>
</evidence>
<dbReference type="InParanoid" id="A2FGJ7"/>
<dbReference type="AlphaFoldDB" id="A2FGJ7"/>
<feature type="compositionally biased region" description="Basic and acidic residues" evidence="1">
    <location>
        <begin position="377"/>
        <end position="404"/>
    </location>
</feature>
<feature type="compositionally biased region" description="Basic and acidic residues" evidence="1">
    <location>
        <begin position="357"/>
        <end position="368"/>
    </location>
</feature>
<gene>
    <name evidence="2" type="ORF">TVAG_114740</name>
</gene>
<dbReference type="VEuPathDB" id="TrichDB:TVAG_114740"/>
<dbReference type="KEGG" id="tva:4753728"/>
<feature type="compositionally biased region" description="Basic and acidic residues" evidence="1">
    <location>
        <begin position="32"/>
        <end position="60"/>
    </location>
</feature>
<dbReference type="Proteomes" id="UP000001542">
    <property type="component" value="Unassembled WGS sequence"/>
</dbReference>
<name>A2FGJ7_TRIV3</name>
<feature type="compositionally biased region" description="Polar residues" evidence="1">
    <location>
        <begin position="122"/>
        <end position="141"/>
    </location>
</feature>
<keyword evidence="3" id="KW-1185">Reference proteome</keyword>
<feature type="region of interest" description="Disordered" evidence="1">
    <location>
        <begin position="348"/>
        <end position="415"/>
    </location>
</feature>
<organism evidence="2 3">
    <name type="scientific">Trichomonas vaginalis (strain ATCC PRA-98 / G3)</name>
    <dbReference type="NCBI Taxonomy" id="412133"/>
    <lineage>
        <taxon>Eukaryota</taxon>
        <taxon>Metamonada</taxon>
        <taxon>Parabasalia</taxon>
        <taxon>Trichomonadida</taxon>
        <taxon>Trichomonadidae</taxon>
        <taxon>Trichomonas</taxon>
    </lineage>
</organism>
<feature type="compositionally biased region" description="Basic and acidic residues" evidence="1">
    <location>
        <begin position="218"/>
        <end position="227"/>
    </location>
</feature>
<evidence type="ECO:0000256" key="1">
    <source>
        <dbReference type="SAM" id="MobiDB-lite"/>
    </source>
</evidence>
<feature type="compositionally biased region" description="Polar residues" evidence="1">
    <location>
        <begin position="80"/>
        <end position="89"/>
    </location>
</feature>
<dbReference type="VEuPathDB" id="TrichDB:TVAGG3_0037100"/>
<dbReference type="EMBL" id="DS113780">
    <property type="protein sequence ID" value="EAX95963.1"/>
    <property type="molecule type" value="Genomic_DNA"/>
</dbReference>
<feature type="compositionally biased region" description="Acidic residues" evidence="1">
    <location>
        <begin position="265"/>
        <end position="274"/>
    </location>
</feature>
<accession>A2FGJ7</accession>